<proteinExistence type="predicted"/>
<dbReference type="GO" id="GO:0044550">
    <property type="term" value="P:secondary metabolite biosynthetic process"/>
    <property type="evidence" value="ECO:0007669"/>
    <property type="project" value="TreeGrafter"/>
</dbReference>
<evidence type="ECO:0000256" key="2">
    <source>
        <dbReference type="ARBA" id="ARBA00023315"/>
    </source>
</evidence>
<dbReference type="Proteomes" id="UP001056386">
    <property type="component" value="Chromosome 1"/>
</dbReference>
<dbReference type="InterPro" id="IPR013747">
    <property type="entry name" value="ACP_syn_III_C"/>
</dbReference>
<dbReference type="EMBL" id="CP099587">
    <property type="protein sequence ID" value="USS46204.1"/>
    <property type="molecule type" value="Genomic_DNA"/>
</dbReference>
<dbReference type="InterPro" id="IPR013751">
    <property type="entry name" value="ACP_syn_III_N"/>
</dbReference>
<dbReference type="Pfam" id="PF08541">
    <property type="entry name" value="ACP_syn_III_C"/>
    <property type="match status" value="1"/>
</dbReference>
<evidence type="ECO:0000313" key="7">
    <source>
        <dbReference type="Proteomes" id="UP000594892"/>
    </source>
</evidence>
<dbReference type="GO" id="GO:0006633">
    <property type="term" value="P:fatty acid biosynthetic process"/>
    <property type="evidence" value="ECO:0007669"/>
    <property type="project" value="InterPro"/>
</dbReference>
<dbReference type="GeneID" id="45696585"/>
<dbReference type="CDD" id="cd00830">
    <property type="entry name" value="KAS_III"/>
    <property type="match status" value="1"/>
</dbReference>
<evidence type="ECO:0000313" key="5">
    <source>
        <dbReference type="EMBL" id="QPQ91856.1"/>
    </source>
</evidence>
<dbReference type="PANTHER" id="PTHR34069:SF2">
    <property type="entry name" value="BETA-KETOACYL-[ACYL-CARRIER-PROTEIN] SYNTHASE III"/>
    <property type="match status" value="1"/>
</dbReference>
<organism evidence="5 7">
    <name type="scientific">Burkholderia glumae</name>
    <name type="common">Pseudomonas glumae</name>
    <dbReference type="NCBI Taxonomy" id="337"/>
    <lineage>
        <taxon>Bacteria</taxon>
        <taxon>Pseudomonadati</taxon>
        <taxon>Pseudomonadota</taxon>
        <taxon>Betaproteobacteria</taxon>
        <taxon>Burkholderiales</taxon>
        <taxon>Burkholderiaceae</taxon>
        <taxon>Burkholderia</taxon>
    </lineage>
</organism>
<keyword evidence="1" id="KW-0808">Transferase</keyword>
<feature type="domain" description="Beta-ketoacyl-[acyl-carrier-protein] synthase III N-terminal" evidence="4">
    <location>
        <begin position="122"/>
        <end position="199"/>
    </location>
</feature>
<keyword evidence="8" id="KW-1185">Reference proteome</keyword>
<gene>
    <name evidence="5" type="ORF">I6H06_22355</name>
    <name evidence="6" type="ORF">NFI99_14805</name>
</gene>
<dbReference type="SUPFAM" id="SSF53901">
    <property type="entry name" value="Thiolase-like"/>
    <property type="match status" value="1"/>
</dbReference>
<evidence type="ECO:0000259" key="3">
    <source>
        <dbReference type="Pfam" id="PF08541"/>
    </source>
</evidence>
<dbReference type="RefSeq" id="WP_012734266.1">
    <property type="nucleotide sequence ID" value="NZ_CP021074.1"/>
</dbReference>
<reference evidence="6" key="2">
    <citation type="submission" date="2022-06" db="EMBL/GenBank/DDBJ databases">
        <title>Draft genome sequence of Burkholderia glumae strain GR20004 isolated from rice panicle showing bacterial panicle blight.</title>
        <authorList>
            <person name="Choi S.Y."/>
            <person name="Lee Y.H."/>
        </authorList>
    </citation>
    <scope>NUCLEOTIDE SEQUENCE</scope>
    <source>
        <strain evidence="6">GR20004</strain>
    </source>
</reference>
<name>A0AAQ0BTI3_BURGL</name>
<evidence type="ECO:0000259" key="4">
    <source>
        <dbReference type="Pfam" id="PF08545"/>
    </source>
</evidence>
<dbReference type="GO" id="GO:0004315">
    <property type="term" value="F:3-oxoacyl-[acyl-carrier-protein] synthase activity"/>
    <property type="evidence" value="ECO:0007669"/>
    <property type="project" value="InterPro"/>
</dbReference>
<keyword evidence="2" id="KW-0012">Acyltransferase</keyword>
<reference evidence="5 7" key="1">
    <citation type="submission" date="2020-12" db="EMBL/GenBank/DDBJ databases">
        <title>FDA dAtabase for Regulatory Grade micrObial Sequences (FDA-ARGOS): Supporting development and validation of Infectious Disease Dx tests.</title>
        <authorList>
            <person name="Minogue T."/>
            <person name="Wolcott M."/>
            <person name="Wasieloski L."/>
            <person name="Aguilar W."/>
            <person name="Moore D."/>
            <person name="Jaissle J."/>
            <person name="Tallon L."/>
            <person name="Sadzewicz L."/>
            <person name="Zhao X."/>
            <person name="Boylan J."/>
            <person name="Ott S."/>
            <person name="Bowen H."/>
            <person name="Vavikolanu K."/>
            <person name="Mehta A."/>
            <person name="Aluvathingal J."/>
            <person name="Nadendla S."/>
            <person name="Yan Y."/>
            <person name="Sichtig H."/>
        </authorList>
    </citation>
    <scope>NUCLEOTIDE SEQUENCE [LARGE SCALE GENOMIC DNA]</scope>
    <source>
        <strain evidence="5 7">FDAARGOS_949</strain>
    </source>
</reference>
<sequence length="366" mass="38211">MNAPLAFAGRELRSGGARIAGVVSCVPSHELANDAFVERFGEAAVRDVVKMVGVERRRVAAAGQTAGDLCRTAGDHLLRGLGWQAEEVDAVLFVSQTPDYRLPGTAFVLQAAWGLPAASIALDINLGCSGYPQALWLGMNLIRSGAARRVLLAVGDTISKLVDPDDRATALLFGDAGTVTALEADETAEDAVFVIGSDGAGVPNLIVPGGGCRESVVAGTAADAPQAAPGADPQLAGRSRAHLFMNGGEIFNFTLRRIPPLVARTLELAGHGVPDYDAFLFHQANLFMLKHLAKKAGLPGERVPVNLNTYGNTSCASIPLLMTTELRGTLATQRQRLALFGFGVGYSWASASLVAGPLAVVDTIES</sequence>
<feature type="domain" description="Beta-ketoacyl-[acyl-carrier-protein] synthase III C-terminal" evidence="3">
    <location>
        <begin position="267"/>
        <end position="352"/>
    </location>
</feature>
<dbReference type="Pfam" id="PF08545">
    <property type="entry name" value="ACP_syn_III"/>
    <property type="match status" value="1"/>
</dbReference>
<dbReference type="Proteomes" id="UP000594892">
    <property type="component" value="Chromosome 2"/>
</dbReference>
<dbReference type="EMBL" id="CP065601">
    <property type="protein sequence ID" value="QPQ91856.1"/>
    <property type="molecule type" value="Genomic_DNA"/>
</dbReference>
<accession>A0AAQ0BTI3</accession>
<dbReference type="AlphaFoldDB" id="A0AAQ0BTI3"/>
<evidence type="ECO:0000256" key="1">
    <source>
        <dbReference type="ARBA" id="ARBA00022679"/>
    </source>
</evidence>
<evidence type="ECO:0000313" key="8">
    <source>
        <dbReference type="Proteomes" id="UP001056386"/>
    </source>
</evidence>
<dbReference type="PANTHER" id="PTHR34069">
    <property type="entry name" value="3-OXOACYL-[ACYL-CARRIER-PROTEIN] SYNTHASE 3"/>
    <property type="match status" value="1"/>
</dbReference>
<evidence type="ECO:0000313" key="6">
    <source>
        <dbReference type="EMBL" id="USS46204.1"/>
    </source>
</evidence>
<dbReference type="Gene3D" id="3.40.47.10">
    <property type="match status" value="1"/>
</dbReference>
<protein>
    <submittedName>
        <fullName evidence="5">Ketoacyl-ACP synthase III</fullName>
    </submittedName>
</protein>
<dbReference type="InterPro" id="IPR016039">
    <property type="entry name" value="Thiolase-like"/>
</dbReference>